<feature type="compositionally biased region" description="Acidic residues" evidence="1">
    <location>
        <begin position="738"/>
        <end position="749"/>
    </location>
</feature>
<feature type="region of interest" description="Disordered" evidence="1">
    <location>
        <begin position="586"/>
        <end position="982"/>
    </location>
</feature>
<dbReference type="Pfam" id="PF24907">
    <property type="entry name" value="SIBA-E_N"/>
    <property type="match status" value="1"/>
</dbReference>
<feature type="compositionally biased region" description="Acidic residues" evidence="1">
    <location>
        <begin position="874"/>
        <end position="895"/>
    </location>
</feature>
<feature type="compositionally biased region" description="Basic and acidic residues" evidence="1">
    <location>
        <begin position="728"/>
        <end position="737"/>
    </location>
</feature>
<name>A0ABT6NUI2_9BACT</name>
<feature type="compositionally biased region" description="Basic and acidic residues" evidence="1">
    <location>
        <begin position="896"/>
        <end position="905"/>
    </location>
</feature>
<organism evidence="4 5">
    <name type="scientific">Polyangium sorediatum</name>
    <dbReference type="NCBI Taxonomy" id="889274"/>
    <lineage>
        <taxon>Bacteria</taxon>
        <taxon>Pseudomonadati</taxon>
        <taxon>Myxococcota</taxon>
        <taxon>Polyangia</taxon>
        <taxon>Polyangiales</taxon>
        <taxon>Polyangiaceae</taxon>
        <taxon>Polyangium</taxon>
    </lineage>
</organism>
<feature type="compositionally biased region" description="Basic and acidic residues" evidence="1">
    <location>
        <begin position="815"/>
        <end position="825"/>
    </location>
</feature>
<keyword evidence="2" id="KW-0732">Signal</keyword>
<dbReference type="InterPro" id="IPR021655">
    <property type="entry name" value="Put_metal-bd"/>
</dbReference>
<feature type="compositionally biased region" description="Acidic residues" evidence="1">
    <location>
        <begin position="606"/>
        <end position="627"/>
    </location>
</feature>
<evidence type="ECO:0000313" key="5">
    <source>
        <dbReference type="Proteomes" id="UP001160301"/>
    </source>
</evidence>
<feature type="region of interest" description="Disordered" evidence="1">
    <location>
        <begin position="1026"/>
        <end position="1055"/>
    </location>
</feature>
<evidence type="ECO:0000256" key="2">
    <source>
        <dbReference type="SAM" id="SignalP"/>
    </source>
</evidence>
<dbReference type="InterPro" id="IPR056844">
    <property type="entry name" value="SibA-E_N"/>
</dbReference>
<feature type="signal peptide" evidence="2">
    <location>
        <begin position="1"/>
        <end position="25"/>
    </location>
</feature>
<dbReference type="Proteomes" id="UP001160301">
    <property type="component" value="Unassembled WGS sequence"/>
</dbReference>
<evidence type="ECO:0000256" key="1">
    <source>
        <dbReference type="SAM" id="MobiDB-lite"/>
    </source>
</evidence>
<evidence type="ECO:0000313" key="4">
    <source>
        <dbReference type="EMBL" id="MDI1431977.1"/>
    </source>
</evidence>
<dbReference type="InterPro" id="IPR024038">
    <property type="entry name" value="MYXO-CTERM"/>
</dbReference>
<accession>A0ABT6NUI2</accession>
<evidence type="ECO:0000259" key="3">
    <source>
        <dbReference type="Pfam" id="PF24907"/>
    </source>
</evidence>
<dbReference type="RefSeq" id="WP_136966473.1">
    <property type="nucleotide sequence ID" value="NZ_JARZHI010000017.1"/>
</dbReference>
<feature type="domain" description="Integrin beta-like protein A-E N-terminal" evidence="3">
    <location>
        <begin position="29"/>
        <end position="137"/>
    </location>
</feature>
<feature type="compositionally biased region" description="Acidic residues" evidence="1">
    <location>
        <begin position="586"/>
        <end position="596"/>
    </location>
</feature>
<feature type="chain" id="PRO_5046862895" evidence="2">
    <location>
        <begin position="26"/>
        <end position="1087"/>
    </location>
</feature>
<dbReference type="Pfam" id="PF11617">
    <property type="entry name" value="Cu-binding_MopE"/>
    <property type="match status" value="4"/>
</dbReference>
<feature type="compositionally biased region" description="Acidic residues" evidence="1">
    <location>
        <begin position="845"/>
        <end position="858"/>
    </location>
</feature>
<dbReference type="EMBL" id="JARZHI010000017">
    <property type="protein sequence ID" value="MDI1431977.1"/>
    <property type="molecule type" value="Genomic_DNA"/>
</dbReference>
<proteinExistence type="predicted"/>
<protein>
    <submittedName>
        <fullName evidence="4">MopE-related protein</fullName>
    </submittedName>
</protein>
<dbReference type="NCBIfam" id="TIGR03901">
    <property type="entry name" value="MYXO-CTERM"/>
    <property type="match status" value="1"/>
</dbReference>
<keyword evidence="5" id="KW-1185">Reference proteome</keyword>
<comment type="caution">
    <text evidence="4">The sequence shown here is derived from an EMBL/GenBank/DDBJ whole genome shotgun (WGS) entry which is preliminary data.</text>
</comment>
<reference evidence="4 5" key="1">
    <citation type="submission" date="2023-04" db="EMBL/GenBank/DDBJ databases">
        <title>The genome sequence of Polyangium sorediatum DSM14670.</title>
        <authorList>
            <person name="Zhang X."/>
        </authorList>
    </citation>
    <scope>NUCLEOTIDE SEQUENCE [LARGE SCALE GENOMIC DNA]</scope>
    <source>
        <strain evidence="4 5">DSM 14670</strain>
    </source>
</reference>
<gene>
    <name evidence="4" type="ORF">QHF89_20940</name>
</gene>
<sequence length="1087" mass="110523">MSKFKGFFAVLAALCVFVFAGRAEATHFRYGNITWSIPDPVSAPRTVRFEVTTAWRATFVDSTTLFFGDGTYHATTTGAVIGSGVDAAGLEYKVTRYAATHTYAAAGQYTAYFGSCCRISELVNGADDDFRVEAKVDLTAGNTGNAVSVVPALIQMQINGVRTIQIPATDPDGTPVTCRFSNAAEIGSAATINPPKIPANNNAPTLTPSTNPPGCTLTWDTNGAVAGQSYAVQVVLESPNENDPTLKSSAVVDFMIEMVQSPVPTCTGSDSFVVDMGQTLNTNFTGTSNSFLKMTSIGSVGVLNPIPGTTKPSPFTTNLTWTPGPGEEGTHVLAIVYTNQLNVSGYCTLTVTVPECAVYGTPCSTGIGACLGTGIEQCLGPDVICTAVAKAPMPEVCNGIDDDCNDTIDDNNPESGTPCTTGLPDVCSAGLRNCNAGVLECVPDVAPGTITETCNGVDDDCDGTTDEGYGLDVACIVGDGVCEAVGKIVCDGPDATTCNAVPGVPTQEMCDGADNDCDGVPDDGFDVGTACTEGLGECVASGVNVCKPDGTGVVCNAVLGTPTLEICGDDKDTDCDGNNENGCGDMDGDGLYDALEEQTGTKPDDADSDDDGVLDGEEPQWDVDSDGDGLINALDPDSDDDGLFDGTELGKSCNDPDTAAHLGHCRPDADAGQTGTDPLNPDSDDDGKSDGSEDPNLNGAVDPGEGNPENPGDANTTKDFDGDGLGDALEKTLGTDEKDADSDDDGLLDGDERNPSDDTDGDGLINVRDVDSDNDALFDGTEAGKGCQHPATNATAGHCRADGDLGGTKTSPVARDTDGGSKSDGSEDGNLNGVIDAGEGNPNNESDDANVVDTDGDGLSDALEKALGTGANDADTDDDGLADGDEPNPSDDTDGDGGRNVKDADSDNDGLADGTEAGRPCDGEGTDPAAQKCTADADNGATKTLVLVADTDGGSKSDGAEDTNLNGKLDAGETNPLFAGDDITQPECTADADCGGASSGTICEEQRCVPGCRGAGGNGCPEGQVCSSTSNAPGLCKAEPPPDTTPETPEPTEGCGCRTAPAQGGALPITLTLVAGLLFATRRRRAA</sequence>